<sequence length="136" mass="14556">MVHLKLRHFGALTGRNHDTMKSRSKKLVLGAAAAVAVSLALPATPALATEEIDCGAGTDSVRVTYLENGTEHSRCWTGPGDVPLEQGGVTSFSSGAHEVVVFWRTNFGWDVAVLPPHTLAPFSGADTYHVYGFHVR</sequence>
<evidence type="ECO:0000313" key="3">
    <source>
        <dbReference type="Proteomes" id="UP000182100"/>
    </source>
</evidence>
<dbReference type="AlphaFoldDB" id="A0A1G6MFD2"/>
<proteinExistence type="predicted"/>
<reference evidence="3" key="1">
    <citation type="submission" date="2016-10" db="EMBL/GenBank/DDBJ databases">
        <authorList>
            <person name="Varghese N."/>
            <person name="Submissions S."/>
        </authorList>
    </citation>
    <scope>NUCLEOTIDE SEQUENCE [LARGE SCALE GENOMIC DNA]</scope>
    <source>
        <strain evidence="3">CGMCC 4.3504</strain>
    </source>
</reference>
<protein>
    <recommendedName>
        <fullName evidence="4">Beta/Gamma crystallin</fullName>
    </recommendedName>
</protein>
<accession>A0A1G6MFD2</accession>
<feature type="signal peptide" evidence="1">
    <location>
        <begin position="1"/>
        <end position="48"/>
    </location>
</feature>
<evidence type="ECO:0000313" key="2">
    <source>
        <dbReference type="EMBL" id="SDC54190.1"/>
    </source>
</evidence>
<organism evidence="2 3">
    <name type="scientific">Streptomyces prasinopilosus</name>
    <dbReference type="NCBI Taxonomy" id="67344"/>
    <lineage>
        <taxon>Bacteria</taxon>
        <taxon>Bacillati</taxon>
        <taxon>Actinomycetota</taxon>
        <taxon>Actinomycetes</taxon>
        <taxon>Kitasatosporales</taxon>
        <taxon>Streptomycetaceae</taxon>
        <taxon>Streptomyces</taxon>
    </lineage>
</organism>
<dbReference type="Proteomes" id="UP000182100">
    <property type="component" value="Unassembled WGS sequence"/>
</dbReference>
<feature type="chain" id="PRO_5010190340" description="Beta/Gamma crystallin" evidence="1">
    <location>
        <begin position="49"/>
        <end position="136"/>
    </location>
</feature>
<dbReference type="EMBL" id="FMZK01000002">
    <property type="protein sequence ID" value="SDC54190.1"/>
    <property type="molecule type" value="Genomic_DNA"/>
</dbReference>
<evidence type="ECO:0000256" key="1">
    <source>
        <dbReference type="SAM" id="SignalP"/>
    </source>
</evidence>
<name>A0A1G6MFD2_9ACTN</name>
<dbReference type="InterPro" id="IPR015791">
    <property type="entry name" value="Antimic/Inh_G_crystallin-like"/>
</dbReference>
<keyword evidence="1" id="KW-0732">Signal</keyword>
<keyword evidence="3" id="KW-1185">Reference proteome</keyword>
<evidence type="ECO:0008006" key="4">
    <source>
        <dbReference type="Google" id="ProtNLM"/>
    </source>
</evidence>
<dbReference type="Gene3D" id="2.60.20.30">
    <property type="match status" value="1"/>
</dbReference>
<gene>
    <name evidence="2" type="ORF">SAMN05216505_102515</name>
</gene>